<dbReference type="Pfam" id="PF03007">
    <property type="entry name" value="WS_DGAT_cat"/>
    <property type="match status" value="1"/>
</dbReference>
<dbReference type="GO" id="GO:0071731">
    <property type="term" value="P:response to nitric oxide"/>
    <property type="evidence" value="ECO:0007669"/>
    <property type="project" value="TreeGrafter"/>
</dbReference>
<dbReference type="GO" id="GO:0051701">
    <property type="term" value="P:biological process involved in interaction with host"/>
    <property type="evidence" value="ECO:0007669"/>
    <property type="project" value="TreeGrafter"/>
</dbReference>
<sequence length="477" mass="51754">MADSDQSSQQAADTSGDRTPASGVERMNDLEYLMWLLESDPLLTAQFANLTKLDSVPDIERLRARLDRAAQIVPRLHQRVEEAPARLAAPSWRRDPDYHIDRHFRVTALPERYRRPGGLEQFASDLDGEPLPRDRPLWEFVLVTGLEDGRAAMVQRMDHTVTDGEGGLRMSMAFIDLERDAPNPPPVELIEQAAGGLPLGELFETMGHATRKTLDRTRTSIAEVLDHVRHPTRLAETGADVIDIASSLARQARSVERRLSPLWTDRSTGRAMATMDFPLDRVIEAARSAGVTVNDLFSTAVVEAAVRLHVDAGTTPTEFRVAVPISTRSGTSGGNLFAPTLTILPASPDLTPVQRLQAISEVMTKAKGERSVAAMGSLASGARLVPTPLLTHVGKWVTSNIDLVLSNLRAAPFDTFMGGALVEANYPLGPLTGAAVNVTTMSYRGVMNVGIHADTAAVKRPDQLAEAIADAFEVLTA</sequence>
<feature type="region of interest" description="Disordered" evidence="11">
    <location>
        <begin position="1"/>
        <end position="23"/>
    </location>
</feature>
<dbReference type="GO" id="GO:0005886">
    <property type="term" value="C:plasma membrane"/>
    <property type="evidence" value="ECO:0007669"/>
    <property type="project" value="TreeGrafter"/>
</dbReference>
<dbReference type="GO" id="GO:0001666">
    <property type="term" value="P:response to hypoxia"/>
    <property type="evidence" value="ECO:0007669"/>
    <property type="project" value="TreeGrafter"/>
</dbReference>
<dbReference type="InterPro" id="IPR045034">
    <property type="entry name" value="O-acyltransferase_WSD1-like"/>
</dbReference>
<evidence type="ECO:0000256" key="10">
    <source>
        <dbReference type="ARBA" id="ARBA00048109"/>
    </source>
</evidence>
<comment type="similarity">
    <text evidence="3">Belongs to the long-chain O-acyltransferase family.</text>
</comment>
<dbReference type="GO" id="GO:0019432">
    <property type="term" value="P:triglyceride biosynthetic process"/>
    <property type="evidence" value="ECO:0007669"/>
    <property type="project" value="TreeGrafter"/>
</dbReference>
<evidence type="ECO:0000256" key="2">
    <source>
        <dbReference type="ARBA" id="ARBA00005189"/>
    </source>
</evidence>
<comment type="catalytic activity">
    <reaction evidence="10">
        <text>an acyl-CoA + a 1,2-diacyl-sn-glycerol = a triacyl-sn-glycerol + CoA</text>
        <dbReference type="Rhea" id="RHEA:10868"/>
        <dbReference type="ChEBI" id="CHEBI:17815"/>
        <dbReference type="ChEBI" id="CHEBI:57287"/>
        <dbReference type="ChEBI" id="CHEBI:58342"/>
        <dbReference type="ChEBI" id="CHEBI:64615"/>
        <dbReference type="EC" id="2.3.1.20"/>
    </reaction>
</comment>
<evidence type="ECO:0000256" key="8">
    <source>
        <dbReference type="ARBA" id="ARBA00023098"/>
    </source>
</evidence>
<evidence type="ECO:0000256" key="6">
    <source>
        <dbReference type="ARBA" id="ARBA00022679"/>
    </source>
</evidence>
<keyword evidence="5" id="KW-0444">Lipid biosynthesis</keyword>
<comment type="pathway">
    <text evidence="2">Lipid metabolism.</text>
</comment>
<dbReference type="InterPro" id="IPR004255">
    <property type="entry name" value="O-acyltransferase_WSD1_N"/>
</dbReference>
<keyword evidence="8" id="KW-0443">Lipid metabolism</keyword>
<comment type="caution">
    <text evidence="14">The sequence shown here is derived from an EMBL/GenBank/DDBJ whole genome shotgun (WGS) entry which is preliminary data.</text>
</comment>
<evidence type="ECO:0000259" key="12">
    <source>
        <dbReference type="Pfam" id="PF03007"/>
    </source>
</evidence>
<evidence type="ECO:0000259" key="13">
    <source>
        <dbReference type="Pfam" id="PF06974"/>
    </source>
</evidence>
<dbReference type="GO" id="GO:0004144">
    <property type="term" value="F:diacylglycerol O-acyltransferase activity"/>
    <property type="evidence" value="ECO:0007669"/>
    <property type="project" value="UniProtKB-EC"/>
</dbReference>
<dbReference type="EMBL" id="JADJZA010000010">
    <property type="protein sequence ID" value="MBK9298787.1"/>
    <property type="molecule type" value="Genomic_DNA"/>
</dbReference>
<dbReference type="GO" id="GO:0006071">
    <property type="term" value="P:glycerol metabolic process"/>
    <property type="evidence" value="ECO:0007669"/>
    <property type="project" value="UniProtKB-KW"/>
</dbReference>
<evidence type="ECO:0000256" key="11">
    <source>
        <dbReference type="SAM" id="MobiDB-lite"/>
    </source>
</evidence>
<name>A0A936NEB6_9ACTN</name>
<reference evidence="14 15" key="1">
    <citation type="submission" date="2020-10" db="EMBL/GenBank/DDBJ databases">
        <title>Connecting structure to function with the recovery of over 1000 high-quality activated sludge metagenome-assembled genomes encoding full-length rRNA genes using long-read sequencing.</title>
        <authorList>
            <person name="Singleton C.M."/>
            <person name="Petriglieri F."/>
            <person name="Kristensen J.M."/>
            <person name="Kirkegaard R.H."/>
            <person name="Michaelsen T.Y."/>
            <person name="Andersen M.H."/>
            <person name="Karst S.M."/>
            <person name="Dueholm M.S."/>
            <person name="Nielsen P.H."/>
            <person name="Albertsen M."/>
        </authorList>
    </citation>
    <scope>NUCLEOTIDE SEQUENCE [LARGE SCALE GENOMIC DNA]</scope>
    <source>
        <strain evidence="14">Lyne_18-Q3-R50-59_MAXAC.006</strain>
    </source>
</reference>
<protein>
    <recommendedName>
        <fullName evidence="4">diacylglycerol O-acyltransferase</fullName>
        <ecNumber evidence="4">2.3.1.20</ecNumber>
    </recommendedName>
</protein>
<keyword evidence="9" id="KW-0012">Acyltransferase</keyword>
<evidence type="ECO:0000313" key="15">
    <source>
        <dbReference type="Proteomes" id="UP000727993"/>
    </source>
</evidence>
<evidence type="ECO:0000313" key="14">
    <source>
        <dbReference type="EMBL" id="MBK9298787.1"/>
    </source>
</evidence>
<dbReference type="InterPro" id="IPR009721">
    <property type="entry name" value="O-acyltransferase_WSD1_C"/>
</dbReference>
<dbReference type="AlphaFoldDB" id="A0A936NEB6"/>
<gene>
    <name evidence="14" type="ORF">IPN02_18545</name>
</gene>
<evidence type="ECO:0000256" key="7">
    <source>
        <dbReference type="ARBA" id="ARBA00022798"/>
    </source>
</evidence>
<comment type="pathway">
    <text evidence="1">Glycerolipid metabolism; triacylglycerol biosynthesis.</text>
</comment>
<organism evidence="14 15">
    <name type="scientific">Candidatus Neomicrothrix subdominans</name>
    <dbReference type="NCBI Taxonomy" id="2954438"/>
    <lineage>
        <taxon>Bacteria</taxon>
        <taxon>Bacillati</taxon>
        <taxon>Actinomycetota</taxon>
        <taxon>Acidimicrobiia</taxon>
        <taxon>Acidimicrobiales</taxon>
        <taxon>Microthrixaceae</taxon>
        <taxon>Candidatus Neomicrothrix</taxon>
    </lineage>
</organism>
<dbReference type="PANTHER" id="PTHR31650:SF1">
    <property type="entry name" value="WAX ESTER SYNTHASE_DIACYLGLYCEROL ACYLTRANSFERASE 4-RELATED"/>
    <property type="match status" value="1"/>
</dbReference>
<evidence type="ECO:0000256" key="5">
    <source>
        <dbReference type="ARBA" id="ARBA00022516"/>
    </source>
</evidence>
<feature type="domain" description="O-acyltransferase WSD1-like N-terminal" evidence="12">
    <location>
        <begin position="50"/>
        <end position="296"/>
    </location>
</feature>
<evidence type="ECO:0000256" key="9">
    <source>
        <dbReference type="ARBA" id="ARBA00023315"/>
    </source>
</evidence>
<dbReference type="Proteomes" id="UP000727993">
    <property type="component" value="Unassembled WGS sequence"/>
</dbReference>
<dbReference type="SUPFAM" id="SSF52777">
    <property type="entry name" value="CoA-dependent acyltransferases"/>
    <property type="match status" value="1"/>
</dbReference>
<feature type="compositionally biased region" description="Low complexity" evidence="11">
    <location>
        <begin position="1"/>
        <end position="13"/>
    </location>
</feature>
<keyword evidence="6" id="KW-0808">Transferase</keyword>
<accession>A0A936NEB6</accession>
<keyword evidence="7" id="KW-0319">Glycerol metabolism</keyword>
<evidence type="ECO:0000256" key="1">
    <source>
        <dbReference type="ARBA" id="ARBA00004771"/>
    </source>
</evidence>
<dbReference type="PANTHER" id="PTHR31650">
    <property type="entry name" value="O-ACYLTRANSFERASE (WSD1-LIKE) FAMILY PROTEIN"/>
    <property type="match status" value="1"/>
</dbReference>
<proteinExistence type="inferred from homology"/>
<evidence type="ECO:0000256" key="4">
    <source>
        <dbReference type="ARBA" id="ARBA00013244"/>
    </source>
</evidence>
<feature type="domain" description="O-acyltransferase WSD1 C-terminal" evidence="13">
    <location>
        <begin position="334"/>
        <end position="475"/>
    </location>
</feature>
<evidence type="ECO:0000256" key="3">
    <source>
        <dbReference type="ARBA" id="ARBA00009587"/>
    </source>
</evidence>
<dbReference type="EC" id="2.3.1.20" evidence="4"/>
<dbReference type="Pfam" id="PF06974">
    <property type="entry name" value="WS_DGAT_C"/>
    <property type="match status" value="1"/>
</dbReference>